<name>A0A061I1A8_CRIGR</name>
<dbReference type="EMBL" id="KE680893">
    <property type="protein sequence ID" value="ERE71151.1"/>
    <property type="molecule type" value="Genomic_DNA"/>
</dbReference>
<gene>
    <name evidence="2" type="ORF">H671_6g15958</name>
</gene>
<evidence type="ECO:0000256" key="1">
    <source>
        <dbReference type="SAM" id="MobiDB-lite"/>
    </source>
</evidence>
<keyword evidence="2" id="KW-0378">Hydrolase</keyword>
<evidence type="ECO:0000313" key="2">
    <source>
        <dbReference type="EMBL" id="ERE71151.1"/>
    </source>
</evidence>
<proteinExistence type="predicted"/>
<evidence type="ECO:0000313" key="3">
    <source>
        <dbReference type="Proteomes" id="UP000030759"/>
    </source>
</evidence>
<keyword evidence="2" id="KW-0472">Membrane</keyword>
<dbReference type="GO" id="GO:0008233">
    <property type="term" value="F:peptidase activity"/>
    <property type="evidence" value="ECO:0007669"/>
    <property type="project" value="UniProtKB-KW"/>
</dbReference>
<protein>
    <submittedName>
        <fullName evidence="2">Transmembrane protease serine 11B-like protein</fullName>
    </submittedName>
</protein>
<feature type="non-terminal residue" evidence="2">
    <location>
        <position position="1"/>
    </location>
</feature>
<accession>A0A061I1A8</accession>
<organism evidence="2 3">
    <name type="scientific">Cricetulus griseus</name>
    <name type="common">Chinese hamster</name>
    <name type="synonym">Cricetulus barabensis griseus</name>
    <dbReference type="NCBI Taxonomy" id="10029"/>
    <lineage>
        <taxon>Eukaryota</taxon>
        <taxon>Metazoa</taxon>
        <taxon>Chordata</taxon>
        <taxon>Craniata</taxon>
        <taxon>Vertebrata</taxon>
        <taxon>Euteleostomi</taxon>
        <taxon>Mammalia</taxon>
        <taxon>Eutheria</taxon>
        <taxon>Euarchontoglires</taxon>
        <taxon>Glires</taxon>
        <taxon>Rodentia</taxon>
        <taxon>Myomorpha</taxon>
        <taxon>Muroidea</taxon>
        <taxon>Cricetidae</taxon>
        <taxon>Cricetinae</taxon>
        <taxon>Cricetulus</taxon>
    </lineage>
</organism>
<sequence length="100" mass="10545">QTALLHQVPSAEYAIAGHGHKQRFQLQQDHGSDMALNSSLGPDATMIPDGSKGHTNQYGLGSSMIFKHQHGLSALAKTASTILNRNGGNGHPATDVSVLF</sequence>
<dbReference type="GO" id="GO:0006508">
    <property type="term" value="P:proteolysis"/>
    <property type="evidence" value="ECO:0007669"/>
    <property type="project" value="UniProtKB-KW"/>
</dbReference>
<keyword evidence="2" id="KW-0645">Protease</keyword>
<dbReference type="Proteomes" id="UP000030759">
    <property type="component" value="Unassembled WGS sequence"/>
</dbReference>
<keyword evidence="2" id="KW-0812">Transmembrane</keyword>
<feature type="region of interest" description="Disordered" evidence="1">
    <location>
        <begin position="33"/>
        <end position="54"/>
    </location>
</feature>
<reference evidence="3" key="1">
    <citation type="journal article" date="2013" name="Nat. Biotechnol.">
        <title>Chinese hamster genome sequenced from sorted chromosomes.</title>
        <authorList>
            <person name="Brinkrolf K."/>
            <person name="Rupp O."/>
            <person name="Laux H."/>
            <person name="Kollin F."/>
            <person name="Ernst W."/>
            <person name="Linke B."/>
            <person name="Kofler R."/>
            <person name="Romand S."/>
            <person name="Hesse F."/>
            <person name="Budach W.E."/>
            <person name="Galosy S."/>
            <person name="Muller D."/>
            <person name="Noll T."/>
            <person name="Wienberg J."/>
            <person name="Jostock T."/>
            <person name="Leonard M."/>
            <person name="Grillari J."/>
            <person name="Tauch A."/>
            <person name="Goesmann A."/>
            <person name="Helk B."/>
            <person name="Mott J.E."/>
            <person name="Puhler A."/>
            <person name="Borth N."/>
        </authorList>
    </citation>
    <scope>NUCLEOTIDE SEQUENCE [LARGE SCALE GENOMIC DNA]</scope>
    <source>
        <strain evidence="3">17A/GY</strain>
    </source>
</reference>
<dbReference type="AlphaFoldDB" id="A0A061I1A8"/>